<accession>A0A8D8FJM6</accession>
<proteinExistence type="predicted"/>
<protein>
    <submittedName>
        <fullName evidence="1">(northern house mosquito) hypothetical protein</fullName>
    </submittedName>
</protein>
<dbReference type="AlphaFoldDB" id="A0A8D8FJM6"/>
<dbReference type="EMBL" id="HBUE01072595">
    <property type="protein sequence ID" value="CAG6473299.1"/>
    <property type="molecule type" value="Transcribed_RNA"/>
</dbReference>
<evidence type="ECO:0000313" key="1">
    <source>
        <dbReference type="EMBL" id="CAG6473295.1"/>
    </source>
</evidence>
<dbReference type="EMBL" id="HBUE01072592">
    <property type="protein sequence ID" value="CAG6473297.1"/>
    <property type="molecule type" value="Transcribed_RNA"/>
</dbReference>
<dbReference type="EMBL" id="HBUE01072597">
    <property type="protein sequence ID" value="CAG6473303.1"/>
    <property type="molecule type" value="Transcribed_RNA"/>
</dbReference>
<organism evidence="1">
    <name type="scientific">Culex pipiens</name>
    <name type="common">House mosquito</name>
    <dbReference type="NCBI Taxonomy" id="7175"/>
    <lineage>
        <taxon>Eukaryota</taxon>
        <taxon>Metazoa</taxon>
        <taxon>Ecdysozoa</taxon>
        <taxon>Arthropoda</taxon>
        <taxon>Hexapoda</taxon>
        <taxon>Insecta</taxon>
        <taxon>Pterygota</taxon>
        <taxon>Neoptera</taxon>
        <taxon>Endopterygota</taxon>
        <taxon>Diptera</taxon>
        <taxon>Nematocera</taxon>
        <taxon>Culicoidea</taxon>
        <taxon>Culicidae</taxon>
        <taxon>Culicinae</taxon>
        <taxon>Culicini</taxon>
        <taxon>Culex</taxon>
        <taxon>Culex</taxon>
    </lineage>
</organism>
<dbReference type="EMBL" id="HBUE01072596">
    <property type="protein sequence ID" value="CAG6473301.1"/>
    <property type="molecule type" value="Transcribed_RNA"/>
</dbReference>
<dbReference type="EMBL" id="HBUE01072591">
    <property type="protein sequence ID" value="CAG6473295.1"/>
    <property type="molecule type" value="Transcribed_RNA"/>
</dbReference>
<sequence length="153" mass="17217">MFGLKCLLNYSGIRGTSNRHLIRHGNYRSYMVFDRVLPTTVVIGMPLTISRSHGKAEIFKKAFLYYRYSYDNRVDSGASDGHVRPGLCDECIAWPAVLPDPADGADGPARRHVEAARERRLCSQTRINYNVVHRILGPYFCLVFSVFDGEGCG</sequence>
<reference evidence="1" key="1">
    <citation type="submission" date="2021-05" db="EMBL/GenBank/DDBJ databases">
        <authorList>
            <person name="Alioto T."/>
            <person name="Alioto T."/>
            <person name="Gomez Garrido J."/>
        </authorList>
    </citation>
    <scope>NUCLEOTIDE SEQUENCE</scope>
</reference>
<name>A0A8D8FJM6_CULPI</name>